<dbReference type="SUPFAM" id="SSF50729">
    <property type="entry name" value="PH domain-like"/>
    <property type="match status" value="1"/>
</dbReference>
<dbReference type="RefSeq" id="XP_065669293.1">
    <property type="nucleotide sequence ID" value="XM_065813221.1"/>
</dbReference>
<protein>
    <recommendedName>
        <fullName evidence="3">phosphatidylinositol-3,5-bisphosphate 3-phosphatase</fullName>
        <ecNumber evidence="3">3.1.3.95</ecNumber>
    </recommendedName>
    <alternativeName>
        <fullName evidence="10">Phosphatidylinositol-3,5-bisphosphate 3-phosphatase</fullName>
    </alternativeName>
</protein>
<evidence type="ECO:0000256" key="11">
    <source>
        <dbReference type="PROSITE-ProRule" id="PRU00091"/>
    </source>
</evidence>
<dbReference type="SUPFAM" id="SSF57903">
    <property type="entry name" value="FYVE/PHD zinc finger"/>
    <property type="match status" value="1"/>
</dbReference>
<evidence type="ECO:0000313" key="14">
    <source>
        <dbReference type="Proteomes" id="UP001652625"/>
    </source>
</evidence>
<evidence type="ECO:0000259" key="13">
    <source>
        <dbReference type="PROSITE" id="PS51339"/>
    </source>
</evidence>
<dbReference type="SMART" id="SM00064">
    <property type="entry name" value="FYVE"/>
    <property type="match status" value="1"/>
</dbReference>
<dbReference type="InterPro" id="IPR011993">
    <property type="entry name" value="PH-like_dom_sf"/>
</dbReference>
<dbReference type="InterPro" id="IPR013083">
    <property type="entry name" value="Znf_RING/FYVE/PHD"/>
</dbReference>
<evidence type="ECO:0000256" key="8">
    <source>
        <dbReference type="ARBA" id="ARBA00023098"/>
    </source>
</evidence>
<comment type="subcellular location">
    <subcellularLocation>
        <location evidence="1">Membrane</location>
    </subcellularLocation>
</comment>
<feature type="domain" description="FYVE-type" evidence="12">
    <location>
        <begin position="641"/>
        <end position="692"/>
    </location>
</feature>
<dbReference type="PROSITE" id="PS00383">
    <property type="entry name" value="TYR_PHOSPHATASE_1"/>
    <property type="match status" value="1"/>
</dbReference>
<proteinExistence type="inferred from homology"/>
<evidence type="ECO:0000313" key="15">
    <source>
        <dbReference type="RefSeq" id="XP_065669293.1"/>
    </source>
</evidence>
<evidence type="ECO:0000256" key="3">
    <source>
        <dbReference type="ARBA" id="ARBA00012903"/>
    </source>
</evidence>
<dbReference type="InterPro" id="IPR010569">
    <property type="entry name" value="Myotubularin-like_Pase_dom"/>
</dbReference>
<dbReference type="InterPro" id="IPR017455">
    <property type="entry name" value="Znf_FYVE-rel"/>
</dbReference>
<dbReference type="Gene3D" id="3.30.40.10">
    <property type="entry name" value="Zinc/RING finger domain, C3HC4 (zinc finger)"/>
    <property type="match status" value="1"/>
</dbReference>
<reference evidence="15" key="1">
    <citation type="submission" date="2025-08" db="UniProtKB">
        <authorList>
            <consortium name="RefSeq"/>
        </authorList>
    </citation>
    <scope>IDENTIFICATION</scope>
</reference>
<keyword evidence="6" id="KW-0378">Hydrolase</keyword>
<keyword evidence="5 11" id="KW-0863">Zinc-finger</keyword>
<comment type="similarity">
    <text evidence="2">Belongs to the protein-tyrosine phosphatase family. Non-receptor class myotubularin subfamily.</text>
</comment>
<dbReference type="PROSITE" id="PS00518">
    <property type="entry name" value="ZF_RING_1"/>
    <property type="match status" value="1"/>
</dbReference>
<dbReference type="InterPro" id="IPR030564">
    <property type="entry name" value="Myotubularin"/>
</dbReference>
<dbReference type="InterPro" id="IPR011011">
    <property type="entry name" value="Znf_FYVE_PHD"/>
</dbReference>
<dbReference type="InterPro" id="IPR016130">
    <property type="entry name" value="Tyr_Pase_AS"/>
</dbReference>
<dbReference type="CDD" id="cd13210">
    <property type="entry name" value="PH-GRAM_MTMR6-like"/>
    <property type="match status" value="1"/>
</dbReference>
<evidence type="ECO:0000256" key="9">
    <source>
        <dbReference type="ARBA" id="ARBA00023136"/>
    </source>
</evidence>
<evidence type="ECO:0000256" key="7">
    <source>
        <dbReference type="ARBA" id="ARBA00022833"/>
    </source>
</evidence>
<dbReference type="InterPro" id="IPR017907">
    <property type="entry name" value="Znf_RING_CS"/>
</dbReference>
<dbReference type="GeneID" id="100205727"/>
<dbReference type="PROSITE" id="PS50178">
    <property type="entry name" value="ZF_FYVE"/>
    <property type="match status" value="1"/>
</dbReference>
<sequence length="693" mass="79817">MSPLDCIRTPKVDNVKLLDNVLKRKGTVGTLHLTTTHMIFIDPKGAKETWILYNHIATVEKLPITAGGSSIRVKTKTFWNNTFVITRERECIDVYDTINHLANPVSYEDLYAFHYNPKEETLSQSAGWNLYNVNIEYNRMETPPELWVPSTLNIEYKLCETYPSVVYLPTSATVEVIKACALFRSKNRLPVLSYYNKSTKTSICRCAQPLAGLSSRCAEDEQMLQDIIKSTPDANRIYIIDTRPKINAMANRAAGKGYENVAHYDNIDFHFIGIENIHVMRQSLQKLIEVFDSEKQLTMSSYLKGIEDSGWLKHIKSVMDTSLFIAKAISIEKRTVVIHCSDGWDRTAQTCSLAEIFLDPYYRTIHGFQILIEKEWLSFGHKFTHRCGLLMHDPKEVSPIFTQFLESVWQLMNQFPTAFQFNERFLLEIHDHLYSCQFGTFLGNCERERVLLKLSSKTYSLWGYMWQNLPDYINPFYKDSSHSVLLPSTAPQEFKFWRSLYNRYKNDVHPRESIADYVCSLNDHNDSLKDHIRYIQKRIEAIKSNINKNVLDAVNEETNAAHNLSKESQKLSLNNEIQNGESPNTALSNHSIDMTDGEIDSRKSFQDSFLRKADSVPNLATDIASFALDWDSFRDVTQCSCGKPVGYLSRKYHCWNCGHVFCSRCVDHSSAIPGHYSENKVPVCKPCYKMLRR</sequence>
<keyword evidence="4" id="KW-0479">Metal-binding</keyword>
<dbReference type="PANTHER" id="PTHR10807">
    <property type="entry name" value="MYOTUBULARIN-RELATED"/>
    <property type="match status" value="1"/>
</dbReference>
<dbReference type="InterPro" id="IPR003595">
    <property type="entry name" value="Tyr_Pase_cat"/>
</dbReference>
<dbReference type="InterPro" id="IPR048994">
    <property type="entry name" value="PH-GRAM_MTMR6-9"/>
</dbReference>
<dbReference type="Pfam" id="PF21098">
    <property type="entry name" value="PH-GRAM_MTMR6-like"/>
    <property type="match status" value="1"/>
</dbReference>
<evidence type="ECO:0000256" key="10">
    <source>
        <dbReference type="ARBA" id="ARBA00032571"/>
    </source>
</evidence>
<keyword evidence="14" id="KW-1185">Reference proteome</keyword>
<evidence type="ECO:0000259" key="12">
    <source>
        <dbReference type="PROSITE" id="PS50178"/>
    </source>
</evidence>
<dbReference type="CDD" id="cd15738">
    <property type="entry name" value="FYVE_MTMR_unchar"/>
    <property type="match status" value="1"/>
</dbReference>
<dbReference type="Gene3D" id="2.30.29.30">
    <property type="entry name" value="Pleckstrin-homology domain (PH domain)/Phosphotyrosine-binding domain (PTB)"/>
    <property type="match status" value="1"/>
</dbReference>
<dbReference type="EC" id="3.1.3.95" evidence="3"/>
<gene>
    <name evidence="15" type="primary">LOC100205727</name>
</gene>
<evidence type="ECO:0000256" key="1">
    <source>
        <dbReference type="ARBA" id="ARBA00004370"/>
    </source>
</evidence>
<dbReference type="Pfam" id="PF06602">
    <property type="entry name" value="Myotub-related"/>
    <property type="match status" value="1"/>
</dbReference>
<dbReference type="SUPFAM" id="SSF52799">
    <property type="entry name" value="(Phosphotyrosine protein) phosphatases II"/>
    <property type="match status" value="1"/>
</dbReference>
<evidence type="ECO:0000256" key="6">
    <source>
        <dbReference type="ARBA" id="ARBA00022801"/>
    </source>
</evidence>
<keyword evidence="9" id="KW-0472">Membrane</keyword>
<dbReference type="InterPro" id="IPR000306">
    <property type="entry name" value="Znf_FYVE"/>
</dbReference>
<dbReference type="InterPro" id="IPR029021">
    <property type="entry name" value="Prot-tyrosine_phosphatase-like"/>
</dbReference>
<organism evidence="14 15">
    <name type="scientific">Hydra vulgaris</name>
    <name type="common">Hydra</name>
    <name type="synonym">Hydra attenuata</name>
    <dbReference type="NCBI Taxonomy" id="6087"/>
    <lineage>
        <taxon>Eukaryota</taxon>
        <taxon>Metazoa</taxon>
        <taxon>Cnidaria</taxon>
        <taxon>Hydrozoa</taxon>
        <taxon>Hydroidolina</taxon>
        <taxon>Anthoathecata</taxon>
        <taxon>Aplanulata</taxon>
        <taxon>Hydridae</taxon>
        <taxon>Hydra</taxon>
    </lineage>
</organism>
<evidence type="ECO:0000256" key="4">
    <source>
        <dbReference type="ARBA" id="ARBA00022723"/>
    </source>
</evidence>
<name>A0ABM4D4T5_HYDVU</name>
<dbReference type="PANTHER" id="PTHR10807:SF8">
    <property type="entry name" value="PHOSPHATIDYLINOSITOL-3-PHOSPHATE PHOSPHATASE"/>
    <property type="match status" value="1"/>
</dbReference>
<dbReference type="SMART" id="SM00404">
    <property type="entry name" value="PTPc_motif"/>
    <property type="match status" value="1"/>
</dbReference>
<feature type="domain" description="Myotubularin phosphatase" evidence="13">
    <location>
        <begin position="127"/>
        <end position="501"/>
    </location>
</feature>
<dbReference type="Pfam" id="PF01363">
    <property type="entry name" value="FYVE"/>
    <property type="match status" value="1"/>
</dbReference>
<evidence type="ECO:0000256" key="2">
    <source>
        <dbReference type="ARBA" id="ARBA00007471"/>
    </source>
</evidence>
<accession>A0ABM4D4T5</accession>
<keyword evidence="7" id="KW-0862">Zinc</keyword>
<keyword evidence="8" id="KW-0443">Lipid metabolism</keyword>
<evidence type="ECO:0000256" key="5">
    <source>
        <dbReference type="ARBA" id="ARBA00022771"/>
    </source>
</evidence>
<dbReference type="PROSITE" id="PS51339">
    <property type="entry name" value="PPASE_MYOTUBULARIN"/>
    <property type="match status" value="1"/>
</dbReference>
<dbReference type="Proteomes" id="UP001652625">
    <property type="component" value="Chromosome 12"/>
</dbReference>